<gene>
    <name evidence="1" type="ORF">NLJ89_g5459</name>
</gene>
<protein>
    <submittedName>
        <fullName evidence="1">Uncharacterized protein</fullName>
    </submittedName>
</protein>
<comment type="caution">
    <text evidence="1">The sequence shown here is derived from an EMBL/GenBank/DDBJ whole genome shotgun (WGS) entry which is preliminary data.</text>
</comment>
<dbReference type="EMBL" id="JANKHO010000515">
    <property type="protein sequence ID" value="KAJ3508986.1"/>
    <property type="molecule type" value="Genomic_DNA"/>
</dbReference>
<evidence type="ECO:0000313" key="2">
    <source>
        <dbReference type="Proteomes" id="UP001148786"/>
    </source>
</evidence>
<dbReference type="Proteomes" id="UP001148786">
    <property type="component" value="Unassembled WGS sequence"/>
</dbReference>
<keyword evidence="2" id="KW-1185">Reference proteome</keyword>
<dbReference type="AlphaFoldDB" id="A0A9W8MUZ8"/>
<organism evidence="1 2">
    <name type="scientific">Agrocybe chaxingu</name>
    <dbReference type="NCBI Taxonomy" id="84603"/>
    <lineage>
        <taxon>Eukaryota</taxon>
        <taxon>Fungi</taxon>
        <taxon>Dikarya</taxon>
        <taxon>Basidiomycota</taxon>
        <taxon>Agaricomycotina</taxon>
        <taxon>Agaricomycetes</taxon>
        <taxon>Agaricomycetidae</taxon>
        <taxon>Agaricales</taxon>
        <taxon>Agaricineae</taxon>
        <taxon>Strophariaceae</taxon>
        <taxon>Agrocybe</taxon>
    </lineage>
</organism>
<proteinExistence type="predicted"/>
<evidence type="ECO:0000313" key="1">
    <source>
        <dbReference type="EMBL" id="KAJ3508986.1"/>
    </source>
</evidence>
<accession>A0A9W8MUZ8</accession>
<reference evidence="1" key="1">
    <citation type="submission" date="2022-07" db="EMBL/GenBank/DDBJ databases">
        <title>Genome Sequence of Agrocybe chaxingu.</title>
        <authorList>
            <person name="Buettner E."/>
        </authorList>
    </citation>
    <scope>NUCLEOTIDE SEQUENCE</scope>
    <source>
        <strain evidence="1">MP-N11</strain>
    </source>
</reference>
<name>A0A9W8MUZ8_9AGAR</name>
<sequence length="176" mass="20180">MRGSSSISHKTPTAMDVTLLAVKQLYSATQEAPLKNSFTIEQLVDHITGDGKERKAVARATRRCVEILDSGRPDKDEYFISVTMRDILQSLAVKIRLSRPEEDEDEITHLHFREAVGWSQRRFPCLQELLKKNKALVDTTQKTFQRLRLLNEEYPELIEWDTDQRKGLGIGQPGEN</sequence>